<reference evidence="4 5" key="1">
    <citation type="journal article" date="2013" name="Genome Announc.">
        <title>Genome sequences for three denitrifying bacterial strains isolated from a uranium- and nitrate-contaminated subsurface environment.</title>
        <authorList>
            <person name="Venkatramanan R."/>
            <person name="Prakash O."/>
            <person name="Woyke T."/>
            <person name="Chain P."/>
            <person name="Goodwin L.A."/>
            <person name="Watson D."/>
            <person name="Brooks S."/>
            <person name="Kostka J.E."/>
            <person name="Green S.J."/>
        </authorList>
    </citation>
    <scope>NUCLEOTIDE SEQUENCE [LARGE SCALE GENOMIC DNA]</scope>
    <source>
        <strain evidence="4 5">1NES1</strain>
    </source>
</reference>
<keyword evidence="5" id="KW-1185">Reference proteome</keyword>
<evidence type="ECO:0000256" key="2">
    <source>
        <dbReference type="ARBA" id="ARBA00022803"/>
    </source>
</evidence>
<sequence length="212" mass="22915">MSVYVKKIIERRRLFAGDDALFGVNPVGRKLAHAVTRAFLLVALVLIANSTNAHADASADCNNGTNAARRIRACTQVIESTMISDSISMAYMNRGIARAERHEPSKALADFSSSIAANSSNGVAYYNRGNVYFDLQKLRQARADYSKAIEFEPDMVFAFLNRGLVNEKLGDHASSFSDYQAALGLDPTLAAASAGLKRLEALPVSVSSPKPQ</sequence>
<dbReference type="OrthoDB" id="7933299at2"/>
<dbReference type="eggNOG" id="COG0457">
    <property type="taxonomic scope" value="Bacteria"/>
</dbReference>
<dbReference type="SUPFAM" id="SSF48452">
    <property type="entry name" value="TPR-like"/>
    <property type="match status" value="1"/>
</dbReference>
<dbReference type="PANTHER" id="PTHR44858:SF1">
    <property type="entry name" value="UDP-N-ACETYLGLUCOSAMINE--PEPTIDE N-ACETYLGLUCOSAMINYLTRANSFERASE SPINDLY-RELATED"/>
    <property type="match status" value="1"/>
</dbReference>
<keyword evidence="1" id="KW-0677">Repeat</keyword>
<dbReference type="GO" id="GO:0009279">
    <property type="term" value="C:cell outer membrane"/>
    <property type="evidence" value="ECO:0007669"/>
    <property type="project" value="TreeGrafter"/>
</dbReference>
<dbReference type="GO" id="GO:0046813">
    <property type="term" value="P:receptor-mediated virion attachment to host cell"/>
    <property type="evidence" value="ECO:0007669"/>
    <property type="project" value="TreeGrafter"/>
</dbReference>
<dbReference type="KEGG" id="hdt:HYPDE_34788"/>
<evidence type="ECO:0000256" key="3">
    <source>
        <dbReference type="PROSITE-ProRule" id="PRU00339"/>
    </source>
</evidence>
<dbReference type="InterPro" id="IPR050498">
    <property type="entry name" value="Ycf3"/>
</dbReference>
<dbReference type="Pfam" id="PF13181">
    <property type="entry name" value="TPR_8"/>
    <property type="match status" value="1"/>
</dbReference>
<gene>
    <name evidence="4" type="ORF">HYPDE_34788</name>
</gene>
<dbReference type="Pfam" id="PF00515">
    <property type="entry name" value="TPR_1"/>
    <property type="match status" value="1"/>
</dbReference>
<feature type="repeat" description="TPR" evidence="3">
    <location>
        <begin position="156"/>
        <end position="189"/>
    </location>
</feature>
<dbReference type="InterPro" id="IPR011990">
    <property type="entry name" value="TPR-like_helical_dom_sf"/>
</dbReference>
<dbReference type="EMBL" id="CP005587">
    <property type="protein sequence ID" value="AGK58629.1"/>
    <property type="molecule type" value="Genomic_DNA"/>
</dbReference>
<evidence type="ECO:0000313" key="5">
    <source>
        <dbReference type="Proteomes" id="UP000005952"/>
    </source>
</evidence>
<dbReference type="SMART" id="SM00028">
    <property type="entry name" value="TPR"/>
    <property type="match status" value="3"/>
</dbReference>
<dbReference type="STRING" id="670307.HYPDE_34788"/>
<organism evidence="4 5">
    <name type="scientific">Hyphomicrobium denitrificans 1NES1</name>
    <dbReference type="NCBI Taxonomy" id="670307"/>
    <lineage>
        <taxon>Bacteria</taxon>
        <taxon>Pseudomonadati</taxon>
        <taxon>Pseudomonadota</taxon>
        <taxon>Alphaproteobacteria</taxon>
        <taxon>Hyphomicrobiales</taxon>
        <taxon>Hyphomicrobiaceae</taxon>
        <taxon>Hyphomicrobium</taxon>
    </lineage>
</organism>
<dbReference type="Proteomes" id="UP000005952">
    <property type="component" value="Chromosome"/>
</dbReference>
<keyword evidence="2 3" id="KW-0802">TPR repeat</keyword>
<dbReference type="Gene3D" id="1.25.40.10">
    <property type="entry name" value="Tetratricopeptide repeat domain"/>
    <property type="match status" value="1"/>
</dbReference>
<dbReference type="AlphaFoldDB" id="N0B535"/>
<dbReference type="RefSeq" id="WP_015598652.1">
    <property type="nucleotide sequence ID" value="NC_021172.1"/>
</dbReference>
<dbReference type="HOGENOM" id="CLU_112844_0_0_5"/>
<feature type="repeat" description="TPR" evidence="3">
    <location>
        <begin position="122"/>
        <end position="155"/>
    </location>
</feature>
<accession>N0B535</accession>
<proteinExistence type="predicted"/>
<dbReference type="InterPro" id="IPR019734">
    <property type="entry name" value="TPR_rpt"/>
</dbReference>
<evidence type="ECO:0000313" key="4">
    <source>
        <dbReference type="EMBL" id="AGK58629.1"/>
    </source>
</evidence>
<dbReference type="PANTHER" id="PTHR44858">
    <property type="entry name" value="TETRATRICOPEPTIDE REPEAT PROTEIN 6"/>
    <property type="match status" value="1"/>
</dbReference>
<protein>
    <submittedName>
        <fullName evidence="4">Uncharacterized protein</fullName>
    </submittedName>
</protein>
<dbReference type="PROSITE" id="PS50005">
    <property type="entry name" value="TPR"/>
    <property type="match status" value="2"/>
</dbReference>
<evidence type="ECO:0000256" key="1">
    <source>
        <dbReference type="ARBA" id="ARBA00022737"/>
    </source>
</evidence>
<name>N0B535_9HYPH</name>
<dbReference type="PROSITE" id="PS50293">
    <property type="entry name" value="TPR_REGION"/>
    <property type="match status" value="1"/>
</dbReference>